<evidence type="ECO:0000313" key="2">
    <source>
        <dbReference type="EMBL" id="GGI75645.1"/>
    </source>
</evidence>
<sequence length="291" mass="33384">MSKNKELRVIDKPIYRYWQAIYLSFYSPSLYRDVSKRWKGVGAFYILLVIAIGCVPLSIRVIHYMTDYIDQELLAPIKLIPPLYIQGGEVSLDKPMPYFVKNKSGNVVAIVDTTGKITEITSQYPHLVLLITKNKLYFREPPPPPLFKTTPVSSAEKKIKVQKISEGDTEVFDAKQWIENSGVLNIRLLVQVMVYPVMLVLFYSIYLVLLLTLPLLGQILAQVFFSFKLKYIEACRVFAVAATPQMLLFFILMTFDIAFPGLGFVYLALLAGYFYYALACIKFERHKMVRS</sequence>
<dbReference type="OrthoDB" id="5634905at2"/>
<feature type="transmembrane region" description="Helical" evidence="1">
    <location>
        <begin position="42"/>
        <end position="62"/>
    </location>
</feature>
<keyword evidence="1" id="KW-0812">Transmembrane</keyword>
<comment type="caution">
    <text evidence="2">The sequence shown here is derived from an EMBL/GenBank/DDBJ whole genome shotgun (WGS) entry which is preliminary data.</text>
</comment>
<dbReference type="RefSeq" id="WP_131775307.1">
    <property type="nucleotide sequence ID" value="NZ_BMOB01000001.1"/>
</dbReference>
<reference evidence="2" key="2">
    <citation type="submission" date="2020-09" db="EMBL/GenBank/DDBJ databases">
        <authorList>
            <person name="Sun Q."/>
            <person name="Ohkuma M."/>
        </authorList>
    </citation>
    <scope>NUCLEOTIDE SEQUENCE</scope>
    <source>
        <strain evidence="2">JCM 13919</strain>
    </source>
</reference>
<dbReference type="InterPro" id="IPR009574">
    <property type="entry name" value="DUF1189"/>
</dbReference>
<proteinExistence type="predicted"/>
<feature type="transmembrane region" description="Helical" evidence="1">
    <location>
        <begin position="193"/>
        <end position="216"/>
    </location>
</feature>
<dbReference type="Proteomes" id="UP000630149">
    <property type="component" value="Unassembled WGS sequence"/>
</dbReference>
<protein>
    <recommendedName>
        <fullName evidence="4">DUF1189 domain-containing protein</fullName>
    </recommendedName>
</protein>
<keyword evidence="3" id="KW-1185">Reference proteome</keyword>
<evidence type="ECO:0000313" key="3">
    <source>
        <dbReference type="Proteomes" id="UP000630149"/>
    </source>
</evidence>
<gene>
    <name evidence="2" type="ORF">GCM10007966_00540</name>
</gene>
<evidence type="ECO:0008006" key="4">
    <source>
        <dbReference type="Google" id="ProtNLM"/>
    </source>
</evidence>
<dbReference type="EMBL" id="BMOB01000001">
    <property type="protein sequence ID" value="GGI75645.1"/>
    <property type="molecule type" value="Genomic_DNA"/>
</dbReference>
<reference evidence="2" key="1">
    <citation type="journal article" date="2014" name="Int. J. Syst. Evol. Microbiol.">
        <title>Complete genome sequence of Corynebacterium casei LMG S-19264T (=DSM 44701T), isolated from a smear-ripened cheese.</title>
        <authorList>
            <consortium name="US DOE Joint Genome Institute (JGI-PGF)"/>
            <person name="Walter F."/>
            <person name="Albersmeier A."/>
            <person name="Kalinowski J."/>
            <person name="Ruckert C."/>
        </authorList>
    </citation>
    <scope>NUCLEOTIDE SEQUENCE</scope>
    <source>
        <strain evidence="2">JCM 13919</strain>
    </source>
</reference>
<feature type="transmembrane region" description="Helical" evidence="1">
    <location>
        <begin position="237"/>
        <end position="255"/>
    </location>
</feature>
<organism evidence="2 3">
    <name type="scientific">Legionella impletisoli</name>
    <dbReference type="NCBI Taxonomy" id="343510"/>
    <lineage>
        <taxon>Bacteria</taxon>
        <taxon>Pseudomonadati</taxon>
        <taxon>Pseudomonadota</taxon>
        <taxon>Gammaproteobacteria</taxon>
        <taxon>Legionellales</taxon>
        <taxon>Legionellaceae</taxon>
        <taxon>Legionella</taxon>
    </lineage>
</organism>
<keyword evidence="1" id="KW-0472">Membrane</keyword>
<evidence type="ECO:0000256" key="1">
    <source>
        <dbReference type="SAM" id="Phobius"/>
    </source>
</evidence>
<name>A0A917JNW8_9GAMM</name>
<accession>A0A917JNW8</accession>
<keyword evidence="1" id="KW-1133">Transmembrane helix</keyword>
<dbReference type="AlphaFoldDB" id="A0A917JNW8"/>
<dbReference type="Pfam" id="PF06691">
    <property type="entry name" value="DUF1189"/>
    <property type="match status" value="1"/>
</dbReference>
<feature type="transmembrane region" description="Helical" evidence="1">
    <location>
        <begin position="261"/>
        <end position="281"/>
    </location>
</feature>